<sequence>MYEIFLSSEFKKDAKKLSKNDLNLVGEILDRLASGEKLEPKHKDHPLVGNFKGCRECHIKPDLLLVYKKVDEILVINALRISNHSKIFK</sequence>
<dbReference type="GO" id="GO:0004521">
    <property type="term" value="F:RNA endonuclease activity"/>
    <property type="evidence" value="ECO:0007669"/>
    <property type="project" value="TreeGrafter"/>
</dbReference>
<accession>A0A6G5QJZ0</accession>
<dbReference type="SUPFAM" id="SSF143011">
    <property type="entry name" value="RelE-like"/>
    <property type="match status" value="1"/>
</dbReference>
<dbReference type="Pfam" id="PF15738">
    <property type="entry name" value="YafQ_toxin"/>
    <property type="match status" value="1"/>
</dbReference>
<dbReference type="PIRSF" id="PIRSF006156">
    <property type="entry name" value="YafQ"/>
    <property type="match status" value="1"/>
</dbReference>
<dbReference type="InterPro" id="IPR035093">
    <property type="entry name" value="RelE/ParE_toxin_dom_sf"/>
</dbReference>
<dbReference type="RefSeq" id="WP_002945522.1">
    <property type="nucleotide sequence ID" value="NZ_CP012543.1"/>
</dbReference>
<evidence type="ECO:0000313" key="3">
    <source>
        <dbReference type="EMBL" id="QCD45924.1"/>
    </source>
</evidence>
<dbReference type="Gene3D" id="3.30.2310.20">
    <property type="entry name" value="RelE-like"/>
    <property type="match status" value="1"/>
</dbReference>
<evidence type="ECO:0000256" key="1">
    <source>
        <dbReference type="ARBA" id="ARBA00022649"/>
    </source>
</evidence>
<dbReference type="PANTHER" id="PTHR40588:SF1">
    <property type="entry name" value="MRNA INTERFERASE TOXIN YAFQ"/>
    <property type="match status" value="1"/>
</dbReference>
<dbReference type="InterPro" id="IPR004386">
    <property type="entry name" value="Toxin_YafQ-like"/>
</dbReference>
<proteinExistence type="predicted"/>
<reference evidence="3 4" key="1">
    <citation type="submission" date="2016-07" db="EMBL/GenBank/DDBJ databases">
        <title>Comparative genomics of the Campylobacter concisus group.</title>
        <authorList>
            <person name="Miller W.G."/>
            <person name="Yee E."/>
            <person name="Chapman M.H."/>
            <person name="Huynh S."/>
            <person name="Bono J.L."/>
            <person name="On S.L.W."/>
            <person name="StLeger J."/>
            <person name="Foster G."/>
            <person name="Parker C.T."/>
        </authorList>
    </citation>
    <scope>NUCLEOTIDE SEQUENCE [LARGE SCALE GENOMIC DNA]</scope>
    <source>
        <strain evidence="3 4">ATCC 33238</strain>
    </source>
</reference>
<evidence type="ECO:0000313" key="4">
    <source>
        <dbReference type="Proteomes" id="UP000502377"/>
    </source>
</evidence>
<dbReference type="Proteomes" id="UP000502377">
    <property type="component" value="Chromosome"/>
</dbReference>
<evidence type="ECO:0000256" key="2">
    <source>
        <dbReference type="PIRSR" id="PIRSR006156-1"/>
    </source>
</evidence>
<dbReference type="PANTHER" id="PTHR40588">
    <property type="entry name" value="MRNA INTERFERASE TOXIN YAFQ"/>
    <property type="match status" value="1"/>
</dbReference>
<organism evidence="3 4">
    <name type="scientific">Campylobacter rectus</name>
    <name type="common">Wolinella recta</name>
    <dbReference type="NCBI Taxonomy" id="203"/>
    <lineage>
        <taxon>Bacteria</taxon>
        <taxon>Pseudomonadati</taxon>
        <taxon>Campylobacterota</taxon>
        <taxon>Epsilonproteobacteria</taxon>
        <taxon>Campylobacterales</taxon>
        <taxon>Campylobacteraceae</taxon>
        <taxon>Campylobacter</taxon>
    </lineage>
</organism>
<dbReference type="KEGG" id="crx:CRECT_0224"/>
<dbReference type="InterPro" id="IPR007712">
    <property type="entry name" value="RelE/ParE_toxin"/>
</dbReference>
<protein>
    <submittedName>
        <fullName evidence="3">Putative toxin-antitoxin system, toxin component, YafQ family</fullName>
    </submittedName>
</protein>
<dbReference type="AlphaFoldDB" id="A0A6G5QJZ0"/>
<keyword evidence="1" id="KW-1277">Toxin-antitoxin system</keyword>
<dbReference type="NCBIfam" id="TIGR02385">
    <property type="entry name" value="RelE_StbE"/>
    <property type="match status" value="1"/>
</dbReference>
<dbReference type="EMBL" id="CP012543">
    <property type="protein sequence ID" value="QCD45924.1"/>
    <property type="molecule type" value="Genomic_DNA"/>
</dbReference>
<dbReference type="GO" id="GO:0006415">
    <property type="term" value="P:translational termination"/>
    <property type="evidence" value="ECO:0007669"/>
    <property type="project" value="TreeGrafter"/>
</dbReference>
<dbReference type="GO" id="GO:0006402">
    <property type="term" value="P:mRNA catabolic process"/>
    <property type="evidence" value="ECO:0007669"/>
    <property type="project" value="TreeGrafter"/>
</dbReference>
<feature type="active site" description="Proton donor" evidence="2">
    <location>
        <position position="84"/>
    </location>
</feature>
<name>A0A6G5QJZ0_CAMRE</name>
<gene>
    <name evidence="3" type="ORF">CRECT_0224</name>
</gene>